<dbReference type="CDD" id="cd09487">
    <property type="entry name" value="SAM_superfamily"/>
    <property type="match status" value="1"/>
</dbReference>
<evidence type="ECO:0000313" key="2">
    <source>
        <dbReference type="EnsemblPlants" id="OPUNC06G04880.1"/>
    </source>
</evidence>
<keyword evidence="3" id="KW-1185">Reference proteome</keyword>
<dbReference type="SUPFAM" id="SSF47769">
    <property type="entry name" value="SAM/Pointed domain"/>
    <property type="match status" value="1"/>
</dbReference>
<organism evidence="2">
    <name type="scientific">Oryza punctata</name>
    <name type="common">Red rice</name>
    <dbReference type="NCBI Taxonomy" id="4537"/>
    <lineage>
        <taxon>Eukaryota</taxon>
        <taxon>Viridiplantae</taxon>
        <taxon>Streptophyta</taxon>
        <taxon>Embryophyta</taxon>
        <taxon>Tracheophyta</taxon>
        <taxon>Spermatophyta</taxon>
        <taxon>Magnoliopsida</taxon>
        <taxon>Liliopsida</taxon>
        <taxon>Poales</taxon>
        <taxon>Poaceae</taxon>
        <taxon>BOP clade</taxon>
        <taxon>Oryzoideae</taxon>
        <taxon>Oryzeae</taxon>
        <taxon>Oryzinae</taxon>
        <taxon>Oryza</taxon>
    </lineage>
</organism>
<sequence length="220" mass="24165">MDWYAWLCRAGLHPDVAFEYAHLFARNELAAADVRHLDHDFLATMGVPIAKHRLEILKLAKREKPQSSSVVVHLPWRATRLLAAAVRRSALSLADRLRSVARRDKAAVAVAPRPLPPPQLWKPPRARAPPSAAAMRNGGRKMALLRHLRKPMLTNHSGGGGKRTTTTNGAATTVAAAAAITGCFVANPDAYSYSDDEAGLYDDGEDIMRWESMFQDLKPT</sequence>
<reference evidence="2" key="1">
    <citation type="submission" date="2015-04" db="UniProtKB">
        <authorList>
            <consortium name="EnsemblPlants"/>
        </authorList>
    </citation>
    <scope>IDENTIFICATION</scope>
</reference>
<feature type="region of interest" description="Disordered" evidence="1">
    <location>
        <begin position="113"/>
        <end position="135"/>
    </location>
</feature>
<dbReference type="eggNOG" id="ENOG502R811">
    <property type="taxonomic scope" value="Eukaryota"/>
</dbReference>
<dbReference type="STRING" id="4537.A0A0E0L8J5"/>
<reference evidence="2" key="2">
    <citation type="submission" date="2018-05" db="EMBL/GenBank/DDBJ databases">
        <title>OpunRS2 (Oryza punctata Reference Sequence Version 2).</title>
        <authorList>
            <person name="Zhang J."/>
            <person name="Kudrna D."/>
            <person name="Lee S."/>
            <person name="Talag J."/>
            <person name="Welchert J."/>
            <person name="Wing R.A."/>
        </authorList>
    </citation>
    <scope>NUCLEOTIDE SEQUENCE [LARGE SCALE GENOMIC DNA]</scope>
</reference>
<dbReference type="InterPro" id="IPR013761">
    <property type="entry name" value="SAM/pointed_sf"/>
</dbReference>
<accession>A0A0E0L8J5</accession>
<dbReference type="EnsemblPlants" id="OPUNC06G04880.1">
    <property type="protein sequence ID" value="OPUNC06G04880.1"/>
    <property type="gene ID" value="OPUNC06G04880"/>
</dbReference>
<dbReference type="Proteomes" id="UP000026962">
    <property type="component" value="Chromosome 6"/>
</dbReference>
<dbReference type="PANTHER" id="PTHR33915">
    <property type="entry name" value="OSJNBA0033G05.11 PROTEIN"/>
    <property type="match status" value="1"/>
</dbReference>
<dbReference type="Gramene" id="OPUNC06G04880.1">
    <property type="protein sequence ID" value="OPUNC06G04880.1"/>
    <property type="gene ID" value="OPUNC06G04880"/>
</dbReference>
<proteinExistence type="predicted"/>
<evidence type="ECO:0000313" key="3">
    <source>
        <dbReference type="Proteomes" id="UP000026962"/>
    </source>
</evidence>
<evidence type="ECO:0000256" key="1">
    <source>
        <dbReference type="SAM" id="MobiDB-lite"/>
    </source>
</evidence>
<dbReference type="Gene3D" id="1.10.150.50">
    <property type="entry name" value="Transcription Factor, Ets-1"/>
    <property type="match status" value="1"/>
</dbReference>
<evidence type="ECO:0008006" key="4">
    <source>
        <dbReference type="Google" id="ProtNLM"/>
    </source>
</evidence>
<name>A0A0E0L8J5_ORYPU</name>
<dbReference type="AlphaFoldDB" id="A0A0E0L8J5"/>
<dbReference type="HOGENOM" id="CLU_075947_1_0_1"/>
<protein>
    <recommendedName>
        <fullName evidence="4">SAM domain-containing protein</fullName>
    </recommendedName>
</protein>
<dbReference type="OMA" id="VRHLDHD"/>
<dbReference type="PANTHER" id="PTHR33915:SF16">
    <property type="entry name" value="OS06G0179100 PROTEIN"/>
    <property type="match status" value="1"/>
</dbReference>